<comment type="similarity">
    <text evidence="3">Belongs to the prokaryotic molybdopterin-containing oxidoreductase family.</text>
</comment>
<dbReference type="GO" id="GO:0051539">
    <property type="term" value="F:4 iron, 4 sulfur cluster binding"/>
    <property type="evidence" value="ECO:0007669"/>
    <property type="project" value="UniProtKB-KW"/>
</dbReference>
<dbReference type="EMBL" id="FNON01000007">
    <property type="protein sequence ID" value="SDY83656.1"/>
    <property type="molecule type" value="Genomic_DNA"/>
</dbReference>
<keyword evidence="4" id="KW-0004">4Fe-4S</keyword>
<dbReference type="PANTHER" id="PTHR43598:SF1">
    <property type="entry name" value="FORMATE DEHYDROGENASE-O MAJOR SUBUNIT"/>
    <property type="match status" value="1"/>
</dbReference>
<dbReference type="GO" id="GO:0009055">
    <property type="term" value="F:electron transfer activity"/>
    <property type="evidence" value="ECO:0007669"/>
    <property type="project" value="TreeGrafter"/>
</dbReference>
<accession>A0A1H3N490</accession>
<organism evidence="7 8">
    <name type="scientific">Amycolatopsis xylanica</name>
    <dbReference type="NCBI Taxonomy" id="589385"/>
    <lineage>
        <taxon>Bacteria</taxon>
        <taxon>Bacillati</taxon>
        <taxon>Actinomycetota</taxon>
        <taxon>Actinomycetes</taxon>
        <taxon>Pseudonocardiales</taxon>
        <taxon>Pseudonocardiaceae</taxon>
        <taxon>Amycolatopsis</taxon>
    </lineage>
</organism>
<feature type="domain" description="Molybdopterin oxidoreductase" evidence="6">
    <location>
        <begin position="18"/>
        <end position="427"/>
    </location>
</feature>
<evidence type="ECO:0000313" key="7">
    <source>
        <dbReference type="EMBL" id="SDY83656.1"/>
    </source>
</evidence>
<dbReference type="GO" id="GO:0030151">
    <property type="term" value="F:molybdenum ion binding"/>
    <property type="evidence" value="ECO:0007669"/>
    <property type="project" value="TreeGrafter"/>
</dbReference>
<evidence type="ECO:0000256" key="3">
    <source>
        <dbReference type="ARBA" id="ARBA00010312"/>
    </source>
</evidence>
<evidence type="ECO:0000313" key="8">
    <source>
        <dbReference type="Proteomes" id="UP000199515"/>
    </source>
</evidence>
<comment type="subcellular location">
    <subcellularLocation>
        <location evidence="2">Cell envelope</location>
    </subcellularLocation>
</comment>
<dbReference type="Gene3D" id="3.40.228.10">
    <property type="entry name" value="Dimethylsulfoxide Reductase, domain 2"/>
    <property type="match status" value="1"/>
</dbReference>
<dbReference type="Pfam" id="PF00384">
    <property type="entry name" value="Molybdopterin"/>
    <property type="match status" value="1"/>
</dbReference>
<sequence>MNAPDRVLAGPCSPGSRRLTTPLRRISGKKGSRESEFEPISWDEAFAAVAARLLALRDEGEARSIATWTSGSRAHGTGSLMSRLFALLGSPNGPGMVDPGSAALASAFGLGMFTNGYGIDGATGQDDLGSSKYLLFLGTNQAQTHPLVFDYLRRDRTQAKLVVVDPRRTPTTARADEWLASRPHTDLALVLGMLSHIITTGRQDRRFVAHWVTGFEELRDHLRDHGYTPDWAARITGLPADTIRRIAEEYAAADRAAIFCDAGVSHQRGAFDAYRALTFLAAVTGNIGIPGGGCNFMHHTWPGDLRLPPLTVAVPPTPPALPPGPEPVLTGRPYRLRALVTQGNPLQTVTESTRVRQALREVEFSVHIGLVMDEIAYHADLILPSCGELEFEGVYRHRDDRAVRWHHQTLPRAGLSRPDWEIWIGLARALGDVDAVRGPAYWHDAFPLAWLDYPTLWAEFVAHTPGMGGMTQARLEAQDEPLRWPCPSVGHPGVSVLYADHPSWYEAAAALGAPGKRFLTASGKVEFVNVSNPRLPVFGQPELRPDRGRMLPQVRNGIQPRQPAVDVDRWEKSGDLTPGRTDVGPAPPRLELGMRGELGHGAHPGVGYAGRVQTMFHLSR</sequence>
<name>A0A1H3N490_9PSEU</name>
<dbReference type="GO" id="GO:0009061">
    <property type="term" value="P:anaerobic respiration"/>
    <property type="evidence" value="ECO:0007669"/>
    <property type="project" value="TreeGrafter"/>
</dbReference>
<dbReference type="GO" id="GO:0030313">
    <property type="term" value="C:cell envelope"/>
    <property type="evidence" value="ECO:0007669"/>
    <property type="project" value="UniProtKB-SubCell"/>
</dbReference>
<evidence type="ECO:0000256" key="5">
    <source>
        <dbReference type="ARBA" id="ARBA00023002"/>
    </source>
</evidence>
<evidence type="ECO:0000256" key="2">
    <source>
        <dbReference type="ARBA" id="ARBA00004196"/>
    </source>
</evidence>
<gene>
    <name evidence="7" type="ORF">SAMN05421504_107125</name>
</gene>
<dbReference type="Proteomes" id="UP000199515">
    <property type="component" value="Unassembled WGS sequence"/>
</dbReference>
<dbReference type="AlphaFoldDB" id="A0A1H3N490"/>
<dbReference type="STRING" id="589385.SAMN05421504_107125"/>
<keyword evidence="8" id="KW-1185">Reference proteome</keyword>
<reference evidence="7 8" key="1">
    <citation type="submission" date="2016-10" db="EMBL/GenBank/DDBJ databases">
        <authorList>
            <person name="de Groot N.N."/>
        </authorList>
    </citation>
    <scope>NUCLEOTIDE SEQUENCE [LARGE SCALE GENOMIC DNA]</scope>
    <source>
        <strain evidence="7 8">CPCC 202699</strain>
    </source>
</reference>
<dbReference type="Gene3D" id="3.40.50.740">
    <property type="match status" value="2"/>
</dbReference>
<proteinExistence type="inferred from homology"/>
<protein>
    <submittedName>
        <fullName evidence="7">Anaerobic selenocysteine-containing dehydrogenase</fullName>
    </submittedName>
</protein>
<evidence type="ECO:0000259" key="6">
    <source>
        <dbReference type="Pfam" id="PF00384"/>
    </source>
</evidence>
<comment type="cofactor">
    <cofactor evidence="1">
        <name>[4Fe-4S] cluster</name>
        <dbReference type="ChEBI" id="CHEBI:49883"/>
    </cofactor>
</comment>
<dbReference type="GO" id="GO:0016491">
    <property type="term" value="F:oxidoreductase activity"/>
    <property type="evidence" value="ECO:0007669"/>
    <property type="project" value="UniProtKB-KW"/>
</dbReference>
<dbReference type="SUPFAM" id="SSF53706">
    <property type="entry name" value="Formate dehydrogenase/DMSO reductase, domains 1-3"/>
    <property type="match status" value="1"/>
</dbReference>
<dbReference type="PANTHER" id="PTHR43598">
    <property type="entry name" value="TUNGSTEN-CONTAINING FORMYLMETHANOFURAN DEHYDROGENASE 2 SUBUNIT B"/>
    <property type="match status" value="1"/>
</dbReference>
<keyword evidence="4" id="KW-0479">Metal-binding</keyword>
<keyword evidence="5" id="KW-0560">Oxidoreductase</keyword>
<keyword evidence="4" id="KW-0411">Iron-sulfur</keyword>
<evidence type="ECO:0000256" key="4">
    <source>
        <dbReference type="ARBA" id="ARBA00022485"/>
    </source>
</evidence>
<keyword evidence="4" id="KW-0408">Iron</keyword>
<dbReference type="InterPro" id="IPR006656">
    <property type="entry name" value="Mopterin_OxRdtase"/>
</dbReference>
<evidence type="ECO:0000256" key="1">
    <source>
        <dbReference type="ARBA" id="ARBA00001966"/>
    </source>
</evidence>